<name>A0A0R1U9I8_9LACO</name>
<dbReference type="PATRIC" id="fig|1423760.3.peg.1501"/>
<feature type="region of interest" description="Disordered" evidence="1">
    <location>
        <begin position="1"/>
        <end position="53"/>
    </location>
</feature>
<reference evidence="2 3" key="1">
    <citation type="journal article" date="2015" name="Genome Announc.">
        <title>Expanding the biotechnology potential of lactobacilli through comparative genomics of 213 strains and associated genera.</title>
        <authorList>
            <person name="Sun Z."/>
            <person name="Harris H.M."/>
            <person name="McCann A."/>
            <person name="Guo C."/>
            <person name="Argimon S."/>
            <person name="Zhang W."/>
            <person name="Yang X."/>
            <person name="Jeffery I.B."/>
            <person name="Cooney J.C."/>
            <person name="Kagawa T.F."/>
            <person name="Liu W."/>
            <person name="Song Y."/>
            <person name="Salvetti E."/>
            <person name="Wrobel A."/>
            <person name="Rasinkangas P."/>
            <person name="Parkhill J."/>
            <person name="Rea M.C."/>
            <person name="O'Sullivan O."/>
            <person name="Ritari J."/>
            <person name="Douillard F.P."/>
            <person name="Paul Ross R."/>
            <person name="Yang R."/>
            <person name="Briner A.E."/>
            <person name="Felis G.E."/>
            <person name="de Vos W.M."/>
            <person name="Barrangou R."/>
            <person name="Klaenhammer T.R."/>
            <person name="Caufield P.W."/>
            <person name="Cui Y."/>
            <person name="Zhang H."/>
            <person name="O'Toole P.W."/>
        </authorList>
    </citation>
    <scope>NUCLEOTIDE SEQUENCE [LARGE SCALE GENOMIC DNA]</scope>
    <source>
        <strain evidence="2 3">DSM 15946</strain>
    </source>
</reference>
<sequence>MLGNARVNRRANCTHTKKPPNGDDQQEEYAQREFEGAIDHGQSKAKPYWRQKKDRKVEQLPAWAADDYQPETGQVTQEEADRLGDLINDVAAKKDTDPDRPQWLDDDVPF</sequence>
<dbReference type="AlphaFoldDB" id="A0A0R1U9I8"/>
<feature type="compositionally biased region" description="Basic and acidic residues" evidence="1">
    <location>
        <begin position="29"/>
        <end position="42"/>
    </location>
</feature>
<evidence type="ECO:0000256" key="1">
    <source>
        <dbReference type="SAM" id="MobiDB-lite"/>
    </source>
</evidence>
<organism evidence="2 3">
    <name type="scientific">Limosilactobacillus ingluviei DSM 15946</name>
    <dbReference type="NCBI Taxonomy" id="1423760"/>
    <lineage>
        <taxon>Bacteria</taxon>
        <taxon>Bacillati</taxon>
        <taxon>Bacillota</taxon>
        <taxon>Bacilli</taxon>
        <taxon>Lactobacillales</taxon>
        <taxon>Lactobacillaceae</taxon>
        <taxon>Limosilactobacillus</taxon>
    </lineage>
</organism>
<proteinExistence type="predicted"/>
<dbReference type="EMBL" id="AZFK01000038">
    <property type="protein sequence ID" value="KRL89981.1"/>
    <property type="molecule type" value="Genomic_DNA"/>
</dbReference>
<feature type="region of interest" description="Disordered" evidence="1">
    <location>
        <begin position="91"/>
        <end position="110"/>
    </location>
</feature>
<feature type="compositionally biased region" description="Basic and acidic residues" evidence="1">
    <location>
        <begin position="91"/>
        <end position="103"/>
    </location>
</feature>
<dbReference type="Proteomes" id="UP000050816">
    <property type="component" value="Unassembled WGS sequence"/>
</dbReference>
<gene>
    <name evidence="2" type="ORF">FC43_GL001429</name>
</gene>
<evidence type="ECO:0000313" key="2">
    <source>
        <dbReference type="EMBL" id="KRL89981.1"/>
    </source>
</evidence>
<comment type="caution">
    <text evidence="2">The sequence shown here is derived from an EMBL/GenBank/DDBJ whole genome shotgun (WGS) entry which is preliminary data.</text>
</comment>
<evidence type="ECO:0000313" key="3">
    <source>
        <dbReference type="Proteomes" id="UP000050816"/>
    </source>
</evidence>
<protein>
    <submittedName>
        <fullName evidence="2">Uncharacterized protein</fullName>
    </submittedName>
</protein>
<accession>A0A0R1U9I8</accession>